<feature type="transmembrane region" description="Helical" evidence="1">
    <location>
        <begin position="177"/>
        <end position="201"/>
    </location>
</feature>
<feature type="transmembrane region" description="Helical" evidence="1">
    <location>
        <begin position="207"/>
        <end position="225"/>
    </location>
</feature>
<sequence>MKSLKPTFDKVLFTAFLVLVIWVIYGSVADNDLISKSVYPLFIPVFLIFFFLNNKNLNIGFVIFLIFCFLSDISSIFFQDDWYVKISSSLTVLGFTCLFLMMLPKLQFGKLGRLIRGYLVMVFCISLYFLYTVGYELNLIISDTNEMVLFSLKNLTLIVFAFVAFANYLSKENTISVLVLIGAILINLSSILGYVNLYYVYHWSFEMIDKLLYVTCLYFLFRSFAFEKRYQNLEKDSFSVDKRFTSKEKMLA</sequence>
<keyword evidence="3" id="KW-1185">Reference proteome</keyword>
<feature type="transmembrane region" description="Helical" evidence="1">
    <location>
        <begin position="34"/>
        <end position="52"/>
    </location>
</feature>
<dbReference type="EMBL" id="VSDQ01000718">
    <property type="protein sequence ID" value="TYA71490.1"/>
    <property type="molecule type" value="Genomic_DNA"/>
</dbReference>
<feature type="transmembrane region" description="Helical" evidence="1">
    <location>
        <begin position="115"/>
        <end position="135"/>
    </location>
</feature>
<dbReference type="RefSeq" id="WP_148544475.1">
    <property type="nucleotide sequence ID" value="NZ_VSDQ01000718.1"/>
</dbReference>
<keyword evidence="1" id="KW-0472">Membrane</keyword>
<dbReference type="Proteomes" id="UP000323930">
    <property type="component" value="Unassembled WGS sequence"/>
</dbReference>
<proteinExistence type="predicted"/>
<feature type="transmembrane region" description="Helical" evidence="1">
    <location>
        <begin position="59"/>
        <end position="78"/>
    </location>
</feature>
<keyword evidence="1" id="KW-1133">Transmembrane helix</keyword>
<feature type="transmembrane region" description="Helical" evidence="1">
    <location>
        <begin position="84"/>
        <end position="103"/>
    </location>
</feature>
<reference evidence="2 3" key="1">
    <citation type="submission" date="2019-08" db="EMBL/GenBank/DDBJ databases">
        <title>Seonamhaeicola sediminis sp. nov., isolated from marine sediment.</title>
        <authorList>
            <person name="Cao W.R."/>
        </authorList>
    </citation>
    <scope>NUCLEOTIDE SEQUENCE [LARGE SCALE GENOMIC DNA]</scope>
    <source>
        <strain evidence="2 3">B011</strain>
    </source>
</reference>
<comment type="caution">
    <text evidence="2">The sequence shown here is derived from an EMBL/GenBank/DDBJ whole genome shotgun (WGS) entry which is preliminary data.</text>
</comment>
<protein>
    <submittedName>
        <fullName evidence="2">Uncharacterized protein</fullName>
    </submittedName>
</protein>
<keyword evidence="1" id="KW-0812">Transmembrane</keyword>
<feature type="transmembrane region" description="Helical" evidence="1">
    <location>
        <begin position="12"/>
        <end position="28"/>
    </location>
</feature>
<name>A0A5D0HKK1_9FLAO</name>
<evidence type="ECO:0000313" key="2">
    <source>
        <dbReference type="EMBL" id="TYA71490.1"/>
    </source>
</evidence>
<dbReference type="OrthoDB" id="1437664at2"/>
<organism evidence="2 3">
    <name type="scientific">Seonamhaeicola marinus</name>
    <dbReference type="NCBI Taxonomy" id="1912246"/>
    <lineage>
        <taxon>Bacteria</taxon>
        <taxon>Pseudomonadati</taxon>
        <taxon>Bacteroidota</taxon>
        <taxon>Flavobacteriia</taxon>
        <taxon>Flavobacteriales</taxon>
        <taxon>Flavobacteriaceae</taxon>
    </lineage>
</organism>
<feature type="transmembrane region" description="Helical" evidence="1">
    <location>
        <begin position="147"/>
        <end position="170"/>
    </location>
</feature>
<evidence type="ECO:0000313" key="3">
    <source>
        <dbReference type="Proteomes" id="UP000323930"/>
    </source>
</evidence>
<gene>
    <name evidence="2" type="ORF">FUA24_18085</name>
</gene>
<accession>A0A5D0HKK1</accession>
<evidence type="ECO:0000256" key="1">
    <source>
        <dbReference type="SAM" id="Phobius"/>
    </source>
</evidence>
<dbReference type="AlphaFoldDB" id="A0A5D0HKK1"/>